<feature type="compositionally biased region" description="Low complexity" evidence="1">
    <location>
        <begin position="59"/>
        <end position="79"/>
    </location>
</feature>
<evidence type="ECO:0000256" key="1">
    <source>
        <dbReference type="SAM" id="MobiDB-lite"/>
    </source>
</evidence>
<dbReference type="EMBL" id="JANPWB010000014">
    <property type="protein sequence ID" value="KAJ1097613.1"/>
    <property type="molecule type" value="Genomic_DNA"/>
</dbReference>
<feature type="region of interest" description="Disordered" evidence="1">
    <location>
        <begin position="1"/>
        <end position="89"/>
    </location>
</feature>
<evidence type="ECO:0000313" key="2">
    <source>
        <dbReference type="EMBL" id="KAJ1097613.1"/>
    </source>
</evidence>
<keyword evidence="3" id="KW-1185">Reference proteome</keyword>
<name>A0AAV7M395_PLEWA</name>
<evidence type="ECO:0000313" key="3">
    <source>
        <dbReference type="Proteomes" id="UP001066276"/>
    </source>
</evidence>
<comment type="caution">
    <text evidence="2">The sequence shown here is derived from an EMBL/GenBank/DDBJ whole genome shotgun (WGS) entry which is preliminary data.</text>
</comment>
<proteinExistence type="predicted"/>
<sequence length="89" mass="9084">MKKAPLPPCQKTTSLLRKASPAAREPAPRTLGEPLVRTALSTQGSGILTDAELPELRPRGLAPPAGGRPALGGQQRGRAPGTALDASPS</sequence>
<reference evidence="2" key="1">
    <citation type="journal article" date="2022" name="bioRxiv">
        <title>Sequencing and chromosome-scale assembly of the giantPleurodeles waltlgenome.</title>
        <authorList>
            <person name="Brown T."/>
            <person name="Elewa A."/>
            <person name="Iarovenko S."/>
            <person name="Subramanian E."/>
            <person name="Araus A.J."/>
            <person name="Petzold A."/>
            <person name="Susuki M."/>
            <person name="Suzuki K.-i.T."/>
            <person name="Hayashi T."/>
            <person name="Toyoda A."/>
            <person name="Oliveira C."/>
            <person name="Osipova E."/>
            <person name="Leigh N.D."/>
            <person name="Simon A."/>
            <person name="Yun M.H."/>
        </authorList>
    </citation>
    <scope>NUCLEOTIDE SEQUENCE</scope>
    <source>
        <strain evidence="2">20211129_DDA</strain>
        <tissue evidence="2">Liver</tissue>
    </source>
</reference>
<organism evidence="2 3">
    <name type="scientific">Pleurodeles waltl</name>
    <name type="common">Iberian ribbed newt</name>
    <dbReference type="NCBI Taxonomy" id="8319"/>
    <lineage>
        <taxon>Eukaryota</taxon>
        <taxon>Metazoa</taxon>
        <taxon>Chordata</taxon>
        <taxon>Craniata</taxon>
        <taxon>Vertebrata</taxon>
        <taxon>Euteleostomi</taxon>
        <taxon>Amphibia</taxon>
        <taxon>Batrachia</taxon>
        <taxon>Caudata</taxon>
        <taxon>Salamandroidea</taxon>
        <taxon>Salamandridae</taxon>
        <taxon>Pleurodelinae</taxon>
        <taxon>Pleurodeles</taxon>
    </lineage>
</organism>
<dbReference type="AlphaFoldDB" id="A0AAV7M395"/>
<protein>
    <submittedName>
        <fullName evidence="2">Uncharacterized protein</fullName>
    </submittedName>
</protein>
<dbReference type="Proteomes" id="UP001066276">
    <property type="component" value="Chromosome 10"/>
</dbReference>
<accession>A0AAV7M395</accession>
<gene>
    <name evidence="2" type="ORF">NDU88_002730</name>
</gene>